<evidence type="ECO:0000313" key="10">
    <source>
        <dbReference type="Proteomes" id="UP000019484"/>
    </source>
</evidence>
<dbReference type="PANTHER" id="PTHR13094">
    <property type="entry name" value="NADH-UBIQUINONE OXIDOREDUCTASE PDSW SUBUNIT"/>
    <property type="match status" value="1"/>
</dbReference>
<dbReference type="HOGENOM" id="CLU_142967_0_0_1"/>
<dbReference type="InterPro" id="IPR039993">
    <property type="entry name" value="NDUFB10"/>
</dbReference>
<evidence type="ECO:0000256" key="2">
    <source>
        <dbReference type="ARBA" id="ARBA00022448"/>
    </source>
</evidence>
<evidence type="ECO:0000256" key="6">
    <source>
        <dbReference type="ARBA" id="ARBA00023128"/>
    </source>
</evidence>
<comment type="caution">
    <text evidence="9">The sequence shown here is derived from an EMBL/GenBank/DDBJ whole genome shotgun (WGS) entry which is preliminary data.</text>
</comment>
<name>W9XWS4_9EURO</name>
<dbReference type="EMBL" id="AMWN01000007">
    <property type="protein sequence ID" value="EXJ81810.1"/>
    <property type="molecule type" value="Genomic_DNA"/>
</dbReference>
<dbReference type="eggNOG" id="ENOG502SBS6">
    <property type="taxonomic scope" value="Eukaryota"/>
</dbReference>
<evidence type="ECO:0000256" key="7">
    <source>
        <dbReference type="ARBA" id="ARBA00023136"/>
    </source>
</evidence>
<evidence type="ECO:0000313" key="9">
    <source>
        <dbReference type="EMBL" id="EXJ81810.1"/>
    </source>
</evidence>
<dbReference type="RefSeq" id="XP_007726931.1">
    <property type="nucleotide sequence ID" value="XM_007728741.1"/>
</dbReference>
<protein>
    <submittedName>
        <fullName evidence="9">NADH dehydrogenase</fullName>
    </submittedName>
</protein>
<keyword evidence="3" id="KW-0679">Respiratory chain</keyword>
<dbReference type="Proteomes" id="UP000019484">
    <property type="component" value="Unassembled WGS sequence"/>
</dbReference>
<keyword evidence="5" id="KW-0249">Electron transport</keyword>
<feature type="region of interest" description="Disordered" evidence="8">
    <location>
        <begin position="90"/>
        <end position="142"/>
    </location>
</feature>
<evidence type="ECO:0000256" key="1">
    <source>
        <dbReference type="ARBA" id="ARBA00004443"/>
    </source>
</evidence>
<evidence type="ECO:0000256" key="5">
    <source>
        <dbReference type="ARBA" id="ARBA00022982"/>
    </source>
</evidence>
<keyword evidence="2" id="KW-0813">Transport</keyword>
<evidence type="ECO:0000256" key="3">
    <source>
        <dbReference type="ARBA" id="ARBA00022660"/>
    </source>
</evidence>
<dbReference type="GO" id="GO:0005743">
    <property type="term" value="C:mitochondrial inner membrane"/>
    <property type="evidence" value="ECO:0007669"/>
    <property type="project" value="UniProtKB-SubCell"/>
</dbReference>
<dbReference type="GeneID" id="19162730"/>
<keyword evidence="6" id="KW-0496">Mitochondrion</keyword>
<dbReference type="PANTHER" id="PTHR13094:SF1">
    <property type="entry name" value="NADH DEHYDROGENASE [UBIQUINONE] 1 BETA SUBCOMPLEX SUBUNIT 10"/>
    <property type="match status" value="1"/>
</dbReference>
<accession>W9XWS4</accession>
<dbReference type="AlphaFoldDB" id="W9XWS4"/>
<dbReference type="STRING" id="1182541.W9XWS4"/>
<proteinExistence type="predicted"/>
<evidence type="ECO:0000256" key="4">
    <source>
        <dbReference type="ARBA" id="ARBA00022792"/>
    </source>
</evidence>
<keyword evidence="4" id="KW-0999">Mitochondrion inner membrane</keyword>
<sequence>MPTPESEAFLARKPKVAPTFQGVDFSDNQAVTDARDAIVREQWVQQMMQRLVGEEMGKCYRREGVNHLEKCGKYRDRYLQLLKGNKEKGYRGRQQNYVPGVDGPAGGPEILTDYPTAQQAKGSKGSDFRPGNTTGNGGDVLY</sequence>
<organism evidence="9 10">
    <name type="scientific">Capronia coronata CBS 617.96</name>
    <dbReference type="NCBI Taxonomy" id="1182541"/>
    <lineage>
        <taxon>Eukaryota</taxon>
        <taxon>Fungi</taxon>
        <taxon>Dikarya</taxon>
        <taxon>Ascomycota</taxon>
        <taxon>Pezizomycotina</taxon>
        <taxon>Eurotiomycetes</taxon>
        <taxon>Chaetothyriomycetidae</taxon>
        <taxon>Chaetothyriales</taxon>
        <taxon>Herpotrichiellaceae</taxon>
        <taxon>Capronia</taxon>
    </lineage>
</organism>
<gene>
    <name evidence="9" type="ORF">A1O1_07875</name>
</gene>
<keyword evidence="7" id="KW-0472">Membrane</keyword>
<evidence type="ECO:0000256" key="8">
    <source>
        <dbReference type="SAM" id="MobiDB-lite"/>
    </source>
</evidence>
<keyword evidence="10" id="KW-1185">Reference proteome</keyword>
<dbReference type="OrthoDB" id="10252718at2759"/>
<reference evidence="9 10" key="1">
    <citation type="submission" date="2013-03" db="EMBL/GenBank/DDBJ databases">
        <title>The Genome Sequence of Capronia coronata CBS 617.96.</title>
        <authorList>
            <consortium name="The Broad Institute Genomics Platform"/>
            <person name="Cuomo C."/>
            <person name="de Hoog S."/>
            <person name="Gorbushina A."/>
            <person name="Walker B."/>
            <person name="Young S.K."/>
            <person name="Zeng Q."/>
            <person name="Gargeya S."/>
            <person name="Fitzgerald M."/>
            <person name="Haas B."/>
            <person name="Abouelleil A."/>
            <person name="Allen A.W."/>
            <person name="Alvarado L."/>
            <person name="Arachchi H.M."/>
            <person name="Berlin A.M."/>
            <person name="Chapman S.B."/>
            <person name="Gainer-Dewar J."/>
            <person name="Goldberg J."/>
            <person name="Griggs A."/>
            <person name="Gujja S."/>
            <person name="Hansen M."/>
            <person name="Howarth C."/>
            <person name="Imamovic A."/>
            <person name="Ireland A."/>
            <person name="Larimer J."/>
            <person name="McCowan C."/>
            <person name="Murphy C."/>
            <person name="Pearson M."/>
            <person name="Poon T.W."/>
            <person name="Priest M."/>
            <person name="Roberts A."/>
            <person name="Saif S."/>
            <person name="Shea T."/>
            <person name="Sisk P."/>
            <person name="Sykes S."/>
            <person name="Wortman J."/>
            <person name="Nusbaum C."/>
            <person name="Birren B."/>
        </authorList>
    </citation>
    <scope>NUCLEOTIDE SEQUENCE [LARGE SCALE GENOMIC DNA]</scope>
    <source>
        <strain evidence="9 10">CBS 617.96</strain>
    </source>
</reference>
<comment type="subcellular location">
    <subcellularLocation>
        <location evidence="1">Mitochondrion inner membrane</location>
        <topology evidence="1">Peripheral membrane protein</topology>
        <orientation evidence="1">Matrix side</orientation>
    </subcellularLocation>
</comment>